<accession>A0ABX8SJF3</accession>
<dbReference type="SMART" id="SM00418">
    <property type="entry name" value="HTH_ARSR"/>
    <property type="match status" value="1"/>
</dbReference>
<evidence type="ECO:0000313" key="6">
    <source>
        <dbReference type="Proteomes" id="UP000824504"/>
    </source>
</evidence>
<evidence type="ECO:0000256" key="1">
    <source>
        <dbReference type="ARBA" id="ARBA00023015"/>
    </source>
</evidence>
<dbReference type="PANTHER" id="PTHR43132:SF8">
    <property type="entry name" value="HTH-TYPE TRANSCRIPTIONAL REGULATOR KMTR"/>
    <property type="match status" value="1"/>
</dbReference>
<dbReference type="CDD" id="cd00090">
    <property type="entry name" value="HTH_ARSR"/>
    <property type="match status" value="1"/>
</dbReference>
<dbReference type="EMBL" id="CP079216">
    <property type="protein sequence ID" value="QXT62785.1"/>
    <property type="molecule type" value="Genomic_DNA"/>
</dbReference>
<dbReference type="InterPro" id="IPR051011">
    <property type="entry name" value="Metal_resp_trans_reg"/>
</dbReference>
<dbReference type="InterPro" id="IPR001845">
    <property type="entry name" value="HTH_ArsR_DNA-bd_dom"/>
</dbReference>
<sequence length="109" mass="11744">MTLPPDADLDNAASVARLLADRTRLAILAMLDGVEMPVTAIAEALGRPVPAVSQHLAKLRGGALVTSRRDGVTVFYGQPDEHVAALVSNLLQHSEHVLYPSPPHHRENR</sequence>
<dbReference type="Pfam" id="PF12840">
    <property type="entry name" value="HTH_20"/>
    <property type="match status" value="1"/>
</dbReference>
<dbReference type="PANTHER" id="PTHR43132">
    <property type="entry name" value="ARSENICAL RESISTANCE OPERON REPRESSOR ARSR-RELATED"/>
    <property type="match status" value="1"/>
</dbReference>
<organism evidence="5 6">
    <name type="scientific">Tessaracoccus palaemonis</name>
    <dbReference type="NCBI Taxonomy" id="2829499"/>
    <lineage>
        <taxon>Bacteria</taxon>
        <taxon>Bacillati</taxon>
        <taxon>Actinomycetota</taxon>
        <taxon>Actinomycetes</taxon>
        <taxon>Propionibacteriales</taxon>
        <taxon>Propionibacteriaceae</taxon>
        <taxon>Tessaracoccus</taxon>
    </lineage>
</organism>
<keyword evidence="3" id="KW-0804">Transcription</keyword>
<evidence type="ECO:0000259" key="4">
    <source>
        <dbReference type="PROSITE" id="PS50987"/>
    </source>
</evidence>
<keyword evidence="1" id="KW-0805">Transcription regulation</keyword>
<keyword evidence="2" id="KW-0238">DNA-binding</keyword>
<evidence type="ECO:0000256" key="3">
    <source>
        <dbReference type="ARBA" id="ARBA00023163"/>
    </source>
</evidence>
<dbReference type="RefSeq" id="WP_219081991.1">
    <property type="nucleotide sequence ID" value="NZ_CP079216.1"/>
</dbReference>
<feature type="domain" description="HTH arsR-type" evidence="4">
    <location>
        <begin position="4"/>
        <end position="98"/>
    </location>
</feature>
<keyword evidence="6" id="KW-1185">Reference proteome</keyword>
<dbReference type="InterPro" id="IPR011991">
    <property type="entry name" value="ArsR-like_HTH"/>
</dbReference>
<dbReference type="NCBIfam" id="NF033788">
    <property type="entry name" value="HTH_metalloreg"/>
    <property type="match status" value="1"/>
</dbReference>
<gene>
    <name evidence="5" type="ORF">KDB89_13805</name>
</gene>
<dbReference type="Proteomes" id="UP000824504">
    <property type="component" value="Chromosome"/>
</dbReference>
<evidence type="ECO:0000313" key="5">
    <source>
        <dbReference type="EMBL" id="QXT62785.1"/>
    </source>
</evidence>
<dbReference type="PROSITE" id="PS50987">
    <property type="entry name" value="HTH_ARSR_2"/>
    <property type="match status" value="1"/>
</dbReference>
<reference evidence="5 6" key="1">
    <citation type="submission" date="2021-07" db="EMBL/GenBank/DDBJ databases">
        <title>complete genome sequencing of Tessaracoccus sp.J1M15.</title>
        <authorList>
            <person name="Bae J.-W."/>
            <person name="Kim D.-y."/>
        </authorList>
    </citation>
    <scope>NUCLEOTIDE SEQUENCE [LARGE SCALE GENOMIC DNA]</scope>
    <source>
        <strain evidence="5 6">J1M15</strain>
    </source>
</reference>
<name>A0ABX8SJF3_9ACTN</name>
<evidence type="ECO:0000256" key="2">
    <source>
        <dbReference type="ARBA" id="ARBA00023125"/>
    </source>
</evidence>
<protein>
    <submittedName>
        <fullName evidence="5">Metalloregulator ArsR/SmtB family transcription factor</fullName>
    </submittedName>
</protein>
<proteinExistence type="predicted"/>